<dbReference type="GO" id="GO:0016788">
    <property type="term" value="F:hydrolase activity, acting on ester bonds"/>
    <property type="evidence" value="ECO:0007669"/>
    <property type="project" value="InterPro"/>
</dbReference>
<dbReference type="GO" id="GO:0003723">
    <property type="term" value="F:RNA binding"/>
    <property type="evidence" value="ECO:0007669"/>
    <property type="project" value="InterPro"/>
</dbReference>
<dbReference type="EMBL" id="RCZD01000003">
    <property type="protein sequence ID" value="TPG63340.1"/>
    <property type="molecule type" value="Genomic_DNA"/>
</dbReference>
<proteinExistence type="predicted"/>
<dbReference type="AlphaFoldDB" id="A0A502GPY7"/>
<name>A0A502GPY7_9GAMM</name>
<feature type="domain" description="Toxin SymE-like" evidence="1">
    <location>
        <begin position="13"/>
        <end position="62"/>
    </location>
</feature>
<dbReference type="Proteomes" id="UP000317663">
    <property type="component" value="Unassembled WGS sequence"/>
</dbReference>
<dbReference type="Pfam" id="PF08845">
    <property type="entry name" value="SymE_toxin"/>
    <property type="match status" value="1"/>
</dbReference>
<evidence type="ECO:0000313" key="2">
    <source>
        <dbReference type="EMBL" id="TPG63340.1"/>
    </source>
</evidence>
<dbReference type="GO" id="GO:0005737">
    <property type="term" value="C:cytoplasm"/>
    <property type="evidence" value="ECO:0007669"/>
    <property type="project" value="InterPro"/>
</dbReference>
<evidence type="ECO:0000259" key="1">
    <source>
        <dbReference type="Pfam" id="PF08845"/>
    </source>
</evidence>
<reference evidence="2 3" key="1">
    <citation type="journal article" date="2019" name="Environ. Microbiol.">
        <title>Species interactions and distinct microbial communities in high Arctic permafrost affected cryosols are associated with the CH4 and CO2 gas fluxes.</title>
        <authorList>
            <person name="Altshuler I."/>
            <person name="Hamel J."/>
            <person name="Turney S."/>
            <person name="Magnuson E."/>
            <person name="Levesque R."/>
            <person name="Greer C."/>
            <person name="Whyte L.G."/>
        </authorList>
    </citation>
    <scope>NUCLEOTIDE SEQUENCE [LARGE SCALE GENOMIC DNA]</scope>
    <source>
        <strain evidence="2 3">E4</strain>
    </source>
</reference>
<evidence type="ECO:0000313" key="3">
    <source>
        <dbReference type="Proteomes" id="UP000317663"/>
    </source>
</evidence>
<keyword evidence="3" id="KW-1185">Reference proteome</keyword>
<comment type="caution">
    <text evidence="2">The sequence shown here is derived from an EMBL/GenBank/DDBJ whole genome shotgun (WGS) entry which is preliminary data.</text>
</comment>
<accession>A0A502GPY7</accession>
<gene>
    <name evidence="2" type="ORF">EAH77_07165</name>
</gene>
<dbReference type="RefSeq" id="WP_140471130.1">
    <property type="nucleotide sequence ID" value="NZ_RCZD01000003.1"/>
</dbReference>
<sequence length="66" mass="7096">MLKNSCGFLQASRYTVGYRPNGGRPNPSPQLTIKGKWLEQLGFTTGQPVSITAENGCLVIRAEVSG</sequence>
<dbReference type="GO" id="GO:0016070">
    <property type="term" value="P:RNA metabolic process"/>
    <property type="evidence" value="ECO:0007669"/>
    <property type="project" value="InterPro"/>
</dbReference>
<protein>
    <submittedName>
        <fullName evidence="2">Type I toxin-antitoxin system SymE family toxin</fullName>
    </submittedName>
</protein>
<dbReference type="OrthoDB" id="6053337at2"/>
<dbReference type="InterPro" id="IPR014944">
    <property type="entry name" value="Toxin_SymE-like"/>
</dbReference>
<organism evidence="2 3">
    <name type="scientific">Ewingella americana</name>
    <dbReference type="NCBI Taxonomy" id="41202"/>
    <lineage>
        <taxon>Bacteria</taxon>
        <taxon>Pseudomonadati</taxon>
        <taxon>Pseudomonadota</taxon>
        <taxon>Gammaproteobacteria</taxon>
        <taxon>Enterobacterales</taxon>
        <taxon>Yersiniaceae</taxon>
        <taxon>Ewingella</taxon>
    </lineage>
</organism>